<dbReference type="Proteomes" id="UP000228947">
    <property type="component" value="Unassembled WGS sequence"/>
</dbReference>
<dbReference type="Gene3D" id="1.10.132.20">
    <property type="entry name" value="Ribosome-recycling factor"/>
    <property type="match status" value="1"/>
</dbReference>
<dbReference type="InterPro" id="IPR036191">
    <property type="entry name" value="RRF_sf"/>
</dbReference>
<sequence>MINDVLKDAEGRMKSAIAALEENLSGIRTGRASPALVEKIQVDYYGTPTPLYQMANISVPEALLIVIKPFDKSTIKDIEKAIRASELGLNPS</sequence>
<evidence type="ECO:0000259" key="3">
    <source>
        <dbReference type="Pfam" id="PF01765"/>
    </source>
</evidence>
<reference evidence="4 5" key="1">
    <citation type="submission" date="2017-11" db="EMBL/GenBank/DDBJ databases">
        <title>Evolution of Phototrophy in the Chloroflexi Phylum Driven by Horizontal Gene Transfer.</title>
        <authorList>
            <person name="Ward L.M."/>
            <person name="Hemp J."/>
            <person name="Shih P.M."/>
            <person name="Mcglynn S.E."/>
            <person name="Fischer W."/>
        </authorList>
    </citation>
    <scope>NUCLEOTIDE SEQUENCE [LARGE SCALE GENOMIC DNA]</scope>
    <source>
        <strain evidence="4">CP1_1M</strain>
    </source>
</reference>
<keyword evidence="2" id="KW-0648">Protein biosynthesis</keyword>
<dbReference type="SUPFAM" id="SSF55194">
    <property type="entry name" value="Ribosome recycling factor, RRF"/>
    <property type="match status" value="1"/>
</dbReference>
<feature type="non-terminal residue" evidence="4">
    <location>
        <position position="92"/>
    </location>
</feature>
<dbReference type="Gene3D" id="3.30.1360.40">
    <property type="match status" value="1"/>
</dbReference>
<dbReference type="FunFam" id="3.30.1360.40:FF:000001">
    <property type="entry name" value="Ribosome-recycling factor"/>
    <property type="match status" value="1"/>
</dbReference>
<name>A0A2M8PWM1_9CHLR</name>
<proteinExistence type="inferred from homology"/>
<dbReference type="InterPro" id="IPR002661">
    <property type="entry name" value="Ribosome_recyc_fac"/>
</dbReference>
<dbReference type="Pfam" id="PF01765">
    <property type="entry name" value="RRF"/>
    <property type="match status" value="1"/>
</dbReference>
<comment type="caution">
    <text evidence="4">The sequence shown here is derived from an EMBL/GenBank/DDBJ whole genome shotgun (WGS) entry which is preliminary data.</text>
</comment>
<protein>
    <submittedName>
        <fullName evidence="4">Ribosome-recycling factor</fullName>
    </submittedName>
</protein>
<comment type="similarity">
    <text evidence="1">Belongs to the RRF family.</text>
</comment>
<gene>
    <name evidence="4" type="primary">frr</name>
    <name evidence="4" type="ORF">CUN50_05855</name>
</gene>
<evidence type="ECO:0000256" key="2">
    <source>
        <dbReference type="ARBA" id="ARBA00022917"/>
    </source>
</evidence>
<dbReference type="AlphaFoldDB" id="A0A2M8PWM1"/>
<dbReference type="PANTHER" id="PTHR20982:SF3">
    <property type="entry name" value="MITOCHONDRIAL RIBOSOME RECYCLING FACTOR PSEUDO 1"/>
    <property type="match status" value="1"/>
</dbReference>
<evidence type="ECO:0000256" key="1">
    <source>
        <dbReference type="ARBA" id="ARBA00005912"/>
    </source>
</evidence>
<dbReference type="InterPro" id="IPR023584">
    <property type="entry name" value="Ribosome_recyc_fac_dom"/>
</dbReference>
<evidence type="ECO:0000313" key="4">
    <source>
        <dbReference type="EMBL" id="PJF41956.1"/>
    </source>
</evidence>
<dbReference type="EMBL" id="PGTL01000047">
    <property type="protein sequence ID" value="PJF41956.1"/>
    <property type="molecule type" value="Genomic_DNA"/>
</dbReference>
<evidence type="ECO:0000313" key="5">
    <source>
        <dbReference type="Proteomes" id="UP000228947"/>
    </source>
</evidence>
<dbReference type="GO" id="GO:0043023">
    <property type="term" value="F:ribosomal large subunit binding"/>
    <property type="evidence" value="ECO:0007669"/>
    <property type="project" value="TreeGrafter"/>
</dbReference>
<feature type="domain" description="Ribosome recycling factor" evidence="3">
    <location>
        <begin position="20"/>
        <end position="92"/>
    </location>
</feature>
<accession>A0A2M8PWM1</accession>
<dbReference type="GO" id="GO:0006412">
    <property type="term" value="P:translation"/>
    <property type="evidence" value="ECO:0007669"/>
    <property type="project" value="UniProtKB-KW"/>
</dbReference>
<dbReference type="PANTHER" id="PTHR20982">
    <property type="entry name" value="RIBOSOME RECYCLING FACTOR"/>
    <property type="match status" value="1"/>
</dbReference>
<organism evidence="4 5">
    <name type="scientific">Candidatus Thermofonsia Clade 1 bacterium</name>
    <dbReference type="NCBI Taxonomy" id="2364210"/>
    <lineage>
        <taxon>Bacteria</taxon>
        <taxon>Bacillati</taxon>
        <taxon>Chloroflexota</taxon>
        <taxon>Candidatus Thermofontia</taxon>
        <taxon>Candidatus Thermofonsia Clade 1</taxon>
    </lineage>
</organism>